<keyword evidence="1" id="KW-0812">Transmembrane</keyword>
<feature type="transmembrane region" description="Helical" evidence="1">
    <location>
        <begin position="173"/>
        <end position="196"/>
    </location>
</feature>
<sequence>MKNEPIYVELSIDSEMDKLWNATQNPDLHQQWDLRFSEIKYLPKEEGKPQEFLYRTNIGFGKSIEGWGKSVGSHHTEDGSKTSSLHFGTDQAISIIKEGRGYWKYIPQSDHSIQFLTQYNYEPSFGLPGKLFDRFIFRPMMGWATALSFDVLKRWMETGETPASQYTRFFSNVLLSFFFSFLWIYHGIVPKLIAMHPDEVLMVTNILPLTNNEGELIVLVAGVLEVLVGITWMLYKNKRRLFCFQAIAFPILMATAIVSDIHYIFLPFNPLTFNLALLVLSIIGIRISANIPTATSCKRKP</sequence>
<keyword evidence="3" id="KW-1185">Reference proteome</keyword>
<dbReference type="InterPro" id="IPR025695">
    <property type="entry name" value="DoxX-like"/>
</dbReference>
<dbReference type="RefSeq" id="WP_345824106.1">
    <property type="nucleotide sequence ID" value="NZ_JBDIML010000001.1"/>
</dbReference>
<dbReference type="EMBL" id="JBDIML010000001">
    <property type="protein sequence ID" value="MEN2766661.1"/>
    <property type="molecule type" value="Genomic_DNA"/>
</dbReference>
<evidence type="ECO:0000313" key="3">
    <source>
        <dbReference type="Proteomes" id="UP001444625"/>
    </source>
</evidence>
<protein>
    <submittedName>
        <fullName evidence="2">DoxX-like family protein</fullName>
    </submittedName>
</protein>
<dbReference type="Pfam" id="PF13781">
    <property type="entry name" value="DoxX_3"/>
    <property type="match status" value="1"/>
</dbReference>
<dbReference type="Proteomes" id="UP001444625">
    <property type="component" value="Unassembled WGS sequence"/>
</dbReference>
<keyword evidence="1" id="KW-1133">Transmembrane helix</keyword>
<dbReference type="SUPFAM" id="SSF55961">
    <property type="entry name" value="Bet v1-like"/>
    <property type="match status" value="1"/>
</dbReference>
<evidence type="ECO:0000256" key="1">
    <source>
        <dbReference type="SAM" id="Phobius"/>
    </source>
</evidence>
<evidence type="ECO:0000313" key="2">
    <source>
        <dbReference type="EMBL" id="MEN2766661.1"/>
    </source>
</evidence>
<gene>
    <name evidence="2" type="ORF">ABC228_05620</name>
</gene>
<accession>A0ABU9XEH4</accession>
<feature type="transmembrane region" description="Helical" evidence="1">
    <location>
        <begin position="271"/>
        <end position="289"/>
    </location>
</feature>
<name>A0ABU9XEH4_9BACI</name>
<feature type="transmembrane region" description="Helical" evidence="1">
    <location>
        <begin position="216"/>
        <end position="235"/>
    </location>
</feature>
<comment type="caution">
    <text evidence="2">The sequence shown here is derived from an EMBL/GenBank/DDBJ whole genome shotgun (WGS) entry which is preliminary data.</text>
</comment>
<organism evidence="2 3">
    <name type="scientific">Ornithinibacillus xuwenensis</name>
    <dbReference type="NCBI Taxonomy" id="3144668"/>
    <lineage>
        <taxon>Bacteria</taxon>
        <taxon>Bacillati</taxon>
        <taxon>Bacillota</taxon>
        <taxon>Bacilli</taxon>
        <taxon>Bacillales</taxon>
        <taxon>Bacillaceae</taxon>
        <taxon>Ornithinibacillus</taxon>
    </lineage>
</organism>
<keyword evidence="1" id="KW-0472">Membrane</keyword>
<proteinExistence type="predicted"/>
<reference evidence="2 3" key="1">
    <citation type="submission" date="2024-05" db="EMBL/GenBank/DDBJ databases">
        <authorList>
            <person name="Haq I."/>
            <person name="Ullah Z."/>
            <person name="Ahmad R."/>
            <person name="Li M."/>
            <person name="Tong Y."/>
        </authorList>
    </citation>
    <scope>NUCLEOTIDE SEQUENCE [LARGE SCALE GENOMIC DNA]</scope>
    <source>
        <strain evidence="2 3">16A2E</strain>
    </source>
</reference>
<feature type="transmembrane region" description="Helical" evidence="1">
    <location>
        <begin position="242"/>
        <end position="265"/>
    </location>
</feature>